<feature type="region of interest" description="Disordered" evidence="1">
    <location>
        <begin position="40"/>
        <end position="63"/>
    </location>
</feature>
<evidence type="ECO:0000256" key="1">
    <source>
        <dbReference type="SAM" id="MobiDB-lite"/>
    </source>
</evidence>
<organism evidence="2 3">
    <name type="scientific">Pyricularia oryzae</name>
    <name type="common">Rice blast fungus</name>
    <name type="synonym">Magnaporthe oryzae</name>
    <dbReference type="NCBI Taxonomy" id="318829"/>
    <lineage>
        <taxon>Eukaryota</taxon>
        <taxon>Fungi</taxon>
        <taxon>Dikarya</taxon>
        <taxon>Ascomycota</taxon>
        <taxon>Pezizomycotina</taxon>
        <taxon>Sordariomycetes</taxon>
        <taxon>Sordariomycetidae</taxon>
        <taxon>Magnaporthales</taxon>
        <taxon>Pyriculariaceae</taxon>
        <taxon>Pyricularia</taxon>
    </lineage>
</organism>
<dbReference type="SUPFAM" id="SSF53383">
    <property type="entry name" value="PLP-dependent transferases"/>
    <property type="match status" value="1"/>
</dbReference>
<dbReference type="InterPro" id="IPR015424">
    <property type="entry name" value="PyrdxlP-dep_Trfase"/>
</dbReference>
<name>A0A4P7NAU9_PYROR</name>
<accession>A0A4P7NAU9</accession>
<reference evidence="2 3" key="1">
    <citation type="journal article" date="2019" name="Mol. Biol. Evol.">
        <title>Blast fungal genomes show frequent chromosomal changes, gene gains and losses, and effector gene turnover.</title>
        <authorList>
            <person name="Gomez Luciano L.B."/>
            <person name="Jason Tsai I."/>
            <person name="Chuma I."/>
            <person name="Tosa Y."/>
            <person name="Chen Y.H."/>
            <person name="Li J.Y."/>
            <person name="Li M.Y."/>
            <person name="Jade Lu M.Y."/>
            <person name="Nakayashiki H."/>
            <person name="Li W.H."/>
        </authorList>
    </citation>
    <scope>NUCLEOTIDE SEQUENCE [LARGE SCALE GENOMIC DNA]</scope>
    <source>
        <strain evidence="2">MZ5-1-6</strain>
    </source>
</reference>
<proteinExistence type="predicted"/>
<evidence type="ECO:0000313" key="2">
    <source>
        <dbReference type="EMBL" id="QBZ59898.1"/>
    </source>
</evidence>
<dbReference type="Proteomes" id="UP000294847">
    <property type="component" value="Chromosome 3"/>
</dbReference>
<evidence type="ECO:0000313" key="3">
    <source>
        <dbReference type="Proteomes" id="UP000294847"/>
    </source>
</evidence>
<protein>
    <submittedName>
        <fullName evidence="2">Uncharacterized protein</fullName>
    </submittedName>
</protein>
<dbReference type="EMBL" id="CP034206">
    <property type="protein sequence ID" value="QBZ59898.1"/>
    <property type="molecule type" value="Genomic_DNA"/>
</dbReference>
<gene>
    <name evidence="2" type="ORF">PoMZ_04865</name>
</gene>
<dbReference type="AlphaFoldDB" id="A0A4P7NAU9"/>
<sequence length="243" mass="27260">MQIKSTRTNHTDQQWQYGTMAVHAGLDKSRHGECTVPIYNSAPSSSRPLPRPRMHSRQFQMSSGGSTAGLVTCLRQTISSSQNITSFTTTQRMGIETRFCDTYELPKVRSLVDQRTKPGTPGRYSPRQAGNGDRFPQLRNLYKILENRAYMQMLKWDFMRDTGACLAPASVQQLCVGLETLARGLNTLLTFGLRGGEAEMEDMGVYAGFLWLSVGVKHIDDIKRDFERAFERTAPANGRGGWL</sequence>